<comment type="caution">
    <text evidence="3">The sequence shown here is derived from an EMBL/GenBank/DDBJ whole genome shotgun (WGS) entry which is preliminary data.</text>
</comment>
<dbReference type="RefSeq" id="WP_006592679.1">
    <property type="nucleotide sequence ID" value="NZ_BAHD01000032.1"/>
</dbReference>
<dbReference type="OrthoDB" id="9796461at2"/>
<evidence type="ECO:0000259" key="2">
    <source>
        <dbReference type="Pfam" id="PF01757"/>
    </source>
</evidence>
<dbReference type="EMBL" id="BAHD01000032">
    <property type="protein sequence ID" value="GAB96147.1"/>
    <property type="molecule type" value="Genomic_DNA"/>
</dbReference>
<keyword evidence="1" id="KW-1133">Transmembrane helix</keyword>
<evidence type="ECO:0000313" key="3">
    <source>
        <dbReference type="EMBL" id="GAB96147.1"/>
    </source>
</evidence>
<keyword evidence="3" id="KW-0012">Acyltransferase</keyword>
<feature type="transmembrane region" description="Helical" evidence="1">
    <location>
        <begin position="188"/>
        <end position="208"/>
    </location>
</feature>
<name>K6WVL5_9MICO</name>
<feature type="transmembrane region" description="Helical" evidence="1">
    <location>
        <begin position="239"/>
        <end position="256"/>
    </location>
</feature>
<dbReference type="eggNOG" id="COG1835">
    <property type="taxonomic scope" value="Bacteria"/>
</dbReference>
<feature type="transmembrane region" description="Helical" evidence="1">
    <location>
        <begin position="97"/>
        <end position="118"/>
    </location>
</feature>
<sequence length="361" mass="39514">MGAQATRARARALSDAFDPRSNSLDMLRLILATTVAVMHASAIAYGHQPRLGRTEVGDLAVDGFFVLSGFLVTRSYLQLGSPGRYAWHRFLRIMPGFWTCLVVTALVVAPVLAVLSGVPVADVLGTSWRYVLENSLLYMRDYSVSGLPITGHEPQVVNGPLWTLWYEAVCYVLIAIAGVAGVLRRPWLLVCAVAAAWLLVALQAFDVVPVVGRFYLRCFVMFMLGALGLLLAHRIPVRRRWLAVALLVLAGSLVFFDNYRVLGAAAFAYLCLYAMVGTTWLRHRPSADLSYGMYVYHWPIQTVLVAAGATALTQVGYTVLSVLLAALVAYVSWQLVEKRALAQKSVAAPWGRDTADPPRGT</sequence>
<keyword evidence="1" id="KW-0472">Membrane</keyword>
<dbReference type="Pfam" id="PF01757">
    <property type="entry name" value="Acyl_transf_3"/>
    <property type="match status" value="1"/>
</dbReference>
<dbReference type="Proteomes" id="UP000008366">
    <property type="component" value="Unassembled WGS sequence"/>
</dbReference>
<feature type="transmembrane region" description="Helical" evidence="1">
    <location>
        <begin position="317"/>
        <end position="336"/>
    </location>
</feature>
<reference evidence="3 4" key="1">
    <citation type="submission" date="2012-08" db="EMBL/GenBank/DDBJ databases">
        <title>Whole genome shotgun sequence of Kineosphaera limosa NBRC 100340.</title>
        <authorList>
            <person name="Yoshida I."/>
            <person name="Isaki S."/>
            <person name="Hosoyama A."/>
            <person name="Tsuchikane K."/>
            <person name="Katsumata H."/>
            <person name="Ando Y."/>
            <person name="Ohji S."/>
            <person name="Hamada M."/>
            <person name="Tamura T."/>
            <person name="Yamazoe A."/>
            <person name="Yamazaki S."/>
            <person name="Fujita N."/>
        </authorList>
    </citation>
    <scope>NUCLEOTIDE SEQUENCE [LARGE SCALE GENOMIC DNA]</scope>
    <source>
        <strain evidence="3 4">NBRC 100340</strain>
    </source>
</reference>
<feature type="domain" description="Acyltransferase 3" evidence="2">
    <location>
        <begin position="22"/>
        <end position="330"/>
    </location>
</feature>
<dbReference type="GO" id="GO:0016020">
    <property type="term" value="C:membrane"/>
    <property type="evidence" value="ECO:0007669"/>
    <property type="project" value="TreeGrafter"/>
</dbReference>
<keyword evidence="4" id="KW-1185">Reference proteome</keyword>
<dbReference type="AlphaFoldDB" id="K6WVL5"/>
<dbReference type="STRING" id="1184609.KILIM_032_00320"/>
<accession>K6WVL5</accession>
<feature type="transmembrane region" description="Helical" evidence="1">
    <location>
        <begin position="262"/>
        <end position="281"/>
    </location>
</feature>
<dbReference type="PANTHER" id="PTHR23028:SF53">
    <property type="entry name" value="ACYL_TRANSF_3 DOMAIN-CONTAINING PROTEIN"/>
    <property type="match status" value="1"/>
</dbReference>
<feature type="transmembrane region" description="Helical" evidence="1">
    <location>
        <begin position="164"/>
        <end position="183"/>
    </location>
</feature>
<evidence type="ECO:0000256" key="1">
    <source>
        <dbReference type="SAM" id="Phobius"/>
    </source>
</evidence>
<proteinExistence type="predicted"/>
<feature type="transmembrane region" description="Helical" evidence="1">
    <location>
        <begin position="214"/>
        <end position="232"/>
    </location>
</feature>
<evidence type="ECO:0000313" key="4">
    <source>
        <dbReference type="Proteomes" id="UP000008366"/>
    </source>
</evidence>
<organism evidence="3 4">
    <name type="scientific">Kineosphaera limosa NBRC 100340</name>
    <dbReference type="NCBI Taxonomy" id="1184609"/>
    <lineage>
        <taxon>Bacteria</taxon>
        <taxon>Bacillati</taxon>
        <taxon>Actinomycetota</taxon>
        <taxon>Actinomycetes</taxon>
        <taxon>Micrococcales</taxon>
        <taxon>Dermatophilaceae</taxon>
        <taxon>Kineosphaera</taxon>
    </lineage>
</organism>
<feature type="transmembrane region" description="Helical" evidence="1">
    <location>
        <begin position="293"/>
        <end position="311"/>
    </location>
</feature>
<dbReference type="InterPro" id="IPR002656">
    <property type="entry name" value="Acyl_transf_3_dom"/>
</dbReference>
<dbReference type="InterPro" id="IPR050879">
    <property type="entry name" value="Acyltransferase_3"/>
</dbReference>
<dbReference type="GO" id="GO:0009103">
    <property type="term" value="P:lipopolysaccharide biosynthetic process"/>
    <property type="evidence" value="ECO:0007669"/>
    <property type="project" value="TreeGrafter"/>
</dbReference>
<dbReference type="PANTHER" id="PTHR23028">
    <property type="entry name" value="ACETYLTRANSFERASE"/>
    <property type="match status" value="1"/>
</dbReference>
<keyword evidence="1" id="KW-0812">Transmembrane</keyword>
<dbReference type="GO" id="GO:0016747">
    <property type="term" value="F:acyltransferase activity, transferring groups other than amino-acyl groups"/>
    <property type="evidence" value="ECO:0007669"/>
    <property type="project" value="InterPro"/>
</dbReference>
<gene>
    <name evidence="3" type="ORF">KILIM_032_00320</name>
</gene>
<keyword evidence="3" id="KW-0808">Transferase</keyword>
<protein>
    <submittedName>
        <fullName evidence="3">Putative acyltransferase</fullName>
    </submittedName>
</protein>